<accession>A0A3N4K5P7</accession>
<feature type="signal peptide" evidence="1">
    <location>
        <begin position="1"/>
        <end position="20"/>
    </location>
</feature>
<organism evidence="2 3">
    <name type="scientific">Choiromyces venosus 120613-1</name>
    <dbReference type="NCBI Taxonomy" id="1336337"/>
    <lineage>
        <taxon>Eukaryota</taxon>
        <taxon>Fungi</taxon>
        <taxon>Dikarya</taxon>
        <taxon>Ascomycota</taxon>
        <taxon>Pezizomycotina</taxon>
        <taxon>Pezizomycetes</taxon>
        <taxon>Pezizales</taxon>
        <taxon>Tuberaceae</taxon>
        <taxon>Choiromyces</taxon>
    </lineage>
</organism>
<name>A0A3N4K5P7_9PEZI</name>
<sequence>MVSFLKTFLLFIFAARTAYSLPGFSDSLEERESHLQKRDIDWGNYVYIASIFSGIVGQNLGLIALPGNRAICPTELWNLQSCSESFVSECLEERFAFQWCLGYRITVATCGPQWLNMTLGCMGESSAYCVETLVTLYNCAILVTVPPVPPP</sequence>
<keyword evidence="1" id="KW-0732">Signal</keyword>
<reference evidence="2 3" key="1">
    <citation type="journal article" date="2018" name="Nat. Ecol. Evol.">
        <title>Pezizomycetes genomes reveal the molecular basis of ectomycorrhizal truffle lifestyle.</title>
        <authorList>
            <person name="Murat C."/>
            <person name="Payen T."/>
            <person name="Noel B."/>
            <person name="Kuo A."/>
            <person name="Morin E."/>
            <person name="Chen J."/>
            <person name="Kohler A."/>
            <person name="Krizsan K."/>
            <person name="Balestrini R."/>
            <person name="Da Silva C."/>
            <person name="Montanini B."/>
            <person name="Hainaut M."/>
            <person name="Levati E."/>
            <person name="Barry K.W."/>
            <person name="Belfiori B."/>
            <person name="Cichocki N."/>
            <person name="Clum A."/>
            <person name="Dockter R.B."/>
            <person name="Fauchery L."/>
            <person name="Guy J."/>
            <person name="Iotti M."/>
            <person name="Le Tacon F."/>
            <person name="Lindquist E.A."/>
            <person name="Lipzen A."/>
            <person name="Malagnac F."/>
            <person name="Mello A."/>
            <person name="Molinier V."/>
            <person name="Miyauchi S."/>
            <person name="Poulain J."/>
            <person name="Riccioni C."/>
            <person name="Rubini A."/>
            <person name="Sitrit Y."/>
            <person name="Splivallo R."/>
            <person name="Traeger S."/>
            <person name="Wang M."/>
            <person name="Zifcakova L."/>
            <person name="Wipf D."/>
            <person name="Zambonelli A."/>
            <person name="Paolocci F."/>
            <person name="Nowrousian M."/>
            <person name="Ottonello S."/>
            <person name="Baldrian P."/>
            <person name="Spatafora J.W."/>
            <person name="Henrissat B."/>
            <person name="Nagy L.G."/>
            <person name="Aury J.M."/>
            <person name="Wincker P."/>
            <person name="Grigoriev I.V."/>
            <person name="Bonfante P."/>
            <person name="Martin F.M."/>
        </authorList>
    </citation>
    <scope>NUCLEOTIDE SEQUENCE [LARGE SCALE GENOMIC DNA]</scope>
    <source>
        <strain evidence="2 3">120613-1</strain>
    </source>
</reference>
<gene>
    <name evidence="2" type="ORF">L873DRAFT_1797655</name>
</gene>
<keyword evidence="3" id="KW-1185">Reference proteome</keyword>
<proteinExistence type="predicted"/>
<feature type="chain" id="PRO_5017981531" evidence="1">
    <location>
        <begin position="21"/>
        <end position="151"/>
    </location>
</feature>
<evidence type="ECO:0000256" key="1">
    <source>
        <dbReference type="SAM" id="SignalP"/>
    </source>
</evidence>
<evidence type="ECO:0000313" key="3">
    <source>
        <dbReference type="Proteomes" id="UP000276215"/>
    </source>
</evidence>
<dbReference type="EMBL" id="ML120352">
    <property type="protein sequence ID" value="RPB05877.1"/>
    <property type="molecule type" value="Genomic_DNA"/>
</dbReference>
<dbReference type="OrthoDB" id="5304578at2759"/>
<protein>
    <submittedName>
        <fullName evidence="2">Uncharacterized protein</fullName>
    </submittedName>
</protein>
<dbReference type="Proteomes" id="UP000276215">
    <property type="component" value="Unassembled WGS sequence"/>
</dbReference>
<dbReference type="AlphaFoldDB" id="A0A3N4K5P7"/>
<evidence type="ECO:0000313" key="2">
    <source>
        <dbReference type="EMBL" id="RPB05877.1"/>
    </source>
</evidence>